<evidence type="ECO:0000313" key="3">
    <source>
        <dbReference type="Proteomes" id="UP000011592"/>
    </source>
</evidence>
<proteinExistence type="predicted"/>
<dbReference type="EMBL" id="AOIJ01000044">
    <property type="protein sequence ID" value="ELY80988.1"/>
    <property type="molecule type" value="Genomic_DNA"/>
</dbReference>
<keyword evidence="1" id="KW-0472">Membrane</keyword>
<keyword evidence="3" id="KW-1185">Reference proteome</keyword>
<reference evidence="2 3" key="1">
    <citation type="journal article" date="2014" name="PLoS Genet.">
        <title>Phylogenetically driven sequencing of extremely halophilic archaea reveals strategies for static and dynamic osmo-response.</title>
        <authorList>
            <person name="Becker E.A."/>
            <person name="Seitzer P.M."/>
            <person name="Tritt A."/>
            <person name="Larsen D."/>
            <person name="Krusor M."/>
            <person name="Yao A.I."/>
            <person name="Wu D."/>
            <person name="Madern D."/>
            <person name="Eisen J.A."/>
            <person name="Darling A.E."/>
            <person name="Facciotti M.T."/>
        </authorList>
    </citation>
    <scope>NUCLEOTIDE SEQUENCE [LARGE SCALE GENOMIC DNA]</scope>
    <source>
        <strain evidence="2 3">JCM 14663</strain>
    </source>
</reference>
<feature type="transmembrane region" description="Helical" evidence="1">
    <location>
        <begin position="6"/>
        <end position="29"/>
    </location>
</feature>
<feature type="transmembrane region" description="Helical" evidence="1">
    <location>
        <begin position="66"/>
        <end position="87"/>
    </location>
</feature>
<comment type="caution">
    <text evidence="2">The sequence shown here is derived from an EMBL/GenBank/DDBJ whole genome shotgun (WGS) entry which is preliminary data.</text>
</comment>
<dbReference type="AlphaFoldDB" id="L9Z743"/>
<evidence type="ECO:0000256" key="1">
    <source>
        <dbReference type="SAM" id="Phobius"/>
    </source>
</evidence>
<accession>L9Z743</accession>
<keyword evidence="1" id="KW-1133">Transmembrane helix</keyword>
<sequence>MAVGLLLGGFWLGLGILMWWWPAAIFVAFDTDDVTPGARAFAIAAMFFGILFLALDIPSLTIDDSIPATVSLVGILLLVKPVNILGVNADGRITPQRAGVALLVGGVVIAVLP</sequence>
<evidence type="ECO:0000313" key="2">
    <source>
        <dbReference type="EMBL" id="ELY80988.1"/>
    </source>
</evidence>
<feature type="transmembrane region" description="Helical" evidence="1">
    <location>
        <begin position="41"/>
        <end position="60"/>
    </location>
</feature>
<dbReference type="Proteomes" id="UP000011592">
    <property type="component" value="Unassembled WGS sequence"/>
</dbReference>
<dbReference type="RefSeq" id="WP_008454679.1">
    <property type="nucleotide sequence ID" value="NZ_AOIJ01000044.1"/>
</dbReference>
<keyword evidence="1" id="KW-0812">Transmembrane</keyword>
<organism evidence="2 3">
    <name type="scientific">Natrinema gari JCM 14663</name>
    <dbReference type="NCBI Taxonomy" id="1230459"/>
    <lineage>
        <taxon>Archaea</taxon>
        <taxon>Methanobacteriati</taxon>
        <taxon>Methanobacteriota</taxon>
        <taxon>Stenosarchaea group</taxon>
        <taxon>Halobacteria</taxon>
        <taxon>Halobacteriales</taxon>
        <taxon>Natrialbaceae</taxon>
        <taxon>Natrinema</taxon>
    </lineage>
</organism>
<gene>
    <name evidence="2" type="ORF">C486_07808</name>
</gene>
<name>L9Z743_9EURY</name>
<protein>
    <submittedName>
        <fullName evidence="2">Uncharacterized protein</fullName>
    </submittedName>
</protein>